<evidence type="ECO:0000256" key="2">
    <source>
        <dbReference type="ARBA" id="ARBA00022475"/>
    </source>
</evidence>
<keyword evidence="4 6" id="KW-1133">Transmembrane helix</keyword>
<evidence type="ECO:0000256" key="6">
    <source>
        <dbReference type="SAM" id="Phobius"/>
    </source>
</evidence>
<evidence type="ECO:0000256" key="4">
    <source>
        <dbReference type="ARBA" id="ARBA00022989"/>
    </source>
</evidence>
<reference evidence="7" key="1">
    <citation type="submission" date="2021-06" db="EMBL/GenBank/DDBJ databases">
        <title>Description of novel taxa of the family Lachnospiraceae.</title>
        <authorList>
            <person name="Chaplin A.V."/>
            <person name="Sokolova S.R."/>
            <person name="Pikina A.P."/>
            <person name="Korzhanova M."/>
            <person name="Belova V."/>
            <person name="Korostin D."/>
            <person name="Efimov B.A."/>
        </authorList>
    </citation>
    <scope>NUCLEOTIDE SEQUENCE</scope>
    <source>
        <strain evidence="7">ASD5720</strain>
    </source>
</reference>
<accession>A0A949K3A8</accession>
<feature type="transmembrane region" description="Helical" evidence="6">
    <location>
        <begin position="236"/>
        <end position="258"/>
    </location>
</feature>
<dbReference type="Proteomes" id="UP000712157">
    <property type="component" value="Unassembled WGS sequence"/>
</dbReference>
<comment type="caution">
    <text evidence="7">The sequence shown here is derived from an EMBL/GenBank/DDBJ whole genome shotgun (WGS) entry which is preliminary data.</text>
</comment>
<evidence type="ECO:0000256" key="1">
    <source>
        <dbReference type="ARBA" id="ARBA00004651"/>
    </source>
</evidence>
<dbReference type="CDD" id="cd06580">
    <property type="entry name" value="TM_PBP1_transp_TpRbsC_like"/>
    <property type="match status" value="1"/>
</dbReference>
<keyword evidence="8" id="KW-1185">Reference proteome</keyword>
<feature type="transmembrane region" description="Helical" evidence="6">
    <location>
        <begin position="189"/>
        <end position="207"/>
    </location>
</feature>
<dbReference type="RefSeq" id="WP_158347247.1">
    <property type="nucleotide sequence ID" value="NZ_JAHQCW010000046.1"/>
</dbReference>
<dbReference type="PANTHER" id="PTHR47089">
    <property type="entry name" value="ABC TRANSPORTER, PERMEASE PROTEIN"/>
    <property type="match status" value="1"/>
</dbReference>
<feature type="transmembrane region" description="Helical" evidence="6">
    <location>
        <begin position="140"/>
        <end position="158"/>
    </location>
</feature>
<name>A0A949K3A8_9FIRM</name>
<gene>
    <name evidence="7" type="ORF">KTH89_20745</name>
</gene>
<keyword evidence="5 6" id="KW-0472">Membrane</keyword>
<dbReference type="PANTHER" id="PTHR47089:SF1">
    <property type="entry name" value="GUANOSINE ABC TRANSPORTER PERMEASE PROTEIN NUPP"/>
    <property type="match status" value="1"/>
</dbReference>
<proteinExistence type="predicted"/>
<dbReference type="Pfam" id="PF02653">
    <property type="entry name" value="BPD_transp_2"/>
    <property type="match status" value="1"/>
</dbReference>
<dbReference type="EMBL" id="JAHQCW010000046">
    <property type="protein sequence ID" value="MBU9738969.1"/>
    <property type="molecule type" value="Genomic_DNA"/>
</dbReference>
<evidence type="ECO:0000313" key="7">
    <source>
        <dbReference type="EMBL" id="MBU9738969.1"/>
    </source>
</evidence>
<evidence type="ECO:0000256" key="5">
    <source>
        <dbReference type="ARBA" id="ARBA00023136"/>
    </source>
</evidence>
<dbReference type="GO" id="GO:0005886">
    <property type="term" value="C:plasma membrane"/>
    <property type="evidence" value="ECO:0007669"/>
    <property type="project" value="UniProtKB-SubCell"/>
</dbReference>
<feature type="transmembrane region" description="Helical" evidence="6">
    <location>
        <begin position="85"/>
        <end position="104"/>
    </location>
</feature>
<dbReference type="AlphaFoldDB" id="A0A949K3A8"/>
<feature type="transmembrane region" description="Helical" evidence="6">
    <location>
        <begin position="316"/>
        <end position="334"/>
    </location>
</feature>
<comment type="subcellular location">
    <subcellularLocation>
        <location evidence="1">Cell membrane</location>
        <topology evidence="1">Multi-pass membrane protein</topology>
    </subcellularLocation>
</comment>
<sequence length="358" mass="37283">MNRKIKVKNGMQALVSLLMAFVVSGILMAICGYQPFLIFGAIISGAFGSNSAIVQTMIQATPLIFSGLAYIFASKAGMFNLGMEGQIYMGGIAAAAIGGMNLGLPAPVHIGLTLCAGMIAGGLFGALAGVMKACFGANEVISTLMLNFVAINLTSYLVNYPLKAPGPVAQTQNVMPSAMLPKLSAHSQLSAAILLAVFTAFAVRYFLGRTAKGFDITVTGSNRKAAQTAGVRIRRILILAMFVSGAIAGIGGACHITGVDRRFVDGFSAGYGFDGIAVAALASNRPLMVLVSSIIFGALRAGALRLNMTTNLPTDFISVIQALVVIFVAAPMLVEDLKSSGYKLAGRLTGRRKEAKEQ</sequence>
<feature type="transmembrane region" description="Helical" evidence="6">
    <location>
        <begin position="52"/>
        <end position="73"/>
    </location>
</feature>
<feature type="transmembrane region" description="Helical" evidence="6">
    <location>
        <begin position="287"/>
        <end position="304"/>
    </location>
</feature>
<evidence type="ECO:0000313" key="8">
    <source>
        <dbReference type="Proteomes" id="UP000712157"/>
    </source>
</evidence>
<protein>
    <submittedName>
        <fullName evidence="7">ABC transporter permease</fullName>
    </submittedName>
</protein>
<evidence type="ECO:0000256" key="3">
    <source>
        <dbReference type="ARBA" id="ARBA00022692"/>
    </source>
</evidence>
<dbReference type="GO" id="GO:0022857">
    <property type="term" value="F:transmembrane transporter activity"/>
    <property type="evidence" value="ECO:0007669"/>
    <property type="project" value="InterPro"/>
</dbReference>
<organism evidence="7 8">
    <name type="scientific">Diplocloster agilis</name>
    <dbReference type="NCBI Taxonomy" id="2850323"/>
    <lineage>
        <taxon>Bacteria</taxon>
        <taxon>Bacillati</taxon>
        <taxon>Bacillota</taxon>
        <taxon>Clostridia</taxon>
        <taxon>Lachnospirales</taxon>
        <taxon>Lachnospiraceae</taxon>
        <taxon>Diplocloster</taxon>
    </lineage>
</organism>
<keyword evidence="3 6" id="KW-0812">Transmembrane</keyword>
<dbReference type="InterPro" id="IPR001851">
    <property type="entry name" value="ABC_transp_permease"/>
</dbReference>
<keyword evidence="2" id="KW-1003">Cell membrane</keyword>
<feature type="transmembrane region" description="Helical" evidence="6">
    <location>
        <begin position="110"/>
        <end position="128"/>
    </location>
</feature>